<name>A0A3G5AAV4_9VIRU</name>
<reference evidence="1" key="1">
    <citation type="submission" date="2018-10" db="EMBL/GenBank/DDBJ databases">
        <title>Hidden diversity of soil giant viruses.</title>
        <authorList>
            <person name="Schulz F."/>
            <person name="Alteio L."/>
            <person name="Goudeau D."/>
            <person name="Ryan E.M."/>
            <person name="Malmstrom R.R."/>
            <person name="Blanchard J."/>
            <person name="Woyke T."/>
        </authorList>
    </citation>
    <scope>NUCLEOTIDE SEQUENCE</scope>
    <source>
        <strain evidence="1">HYV1</strain>
    </source>
</reference>
<sequence length="69" mass="8007">MLGQELIFKYVSLGKWGRALFEMVEEYRSRCCRFVRGSTPVSSIFDIPGIFKEIKLVRVEMPLLVFCGE</sequence>
<organism evidence="1">
    <name type="scientific">Hyperionvirus sp</name>
    <dbReference type="NCBI Taxonomy" id="2487770"/>
    <lineage>
        <taxon>Viruses</taxon>
        <taxon>Varidnaviria</taxon>
        <taxon>Bamfordvirae</taxon>
        <taxon>Nucleocytoviricota</taxon>
        <taxon>Megaviricetes</taxon>
        <taxon>Imitervirales</taxon>
        <taxon>Mimiviridae</taxon>
        <taxon>Klosneuvirinae</taxon>
    </lineage>
</organism>
<dbReference type="EMBL" id="MK072405">
    <property type="protein sequence ID" value="AYV84356.1"/>
    <property type="molecule type" value="Genomic_DNA"/>
</dbReference>
<evidence type="ECO:0000313" key="1">
    <source>
        <dbReference type="EMBL" id="AYV84356.1"/>
    </source>
</evidence>
<proteinExistence type="predicted"/>
<accession>A0A3G5AAV4</accession>
<protein>
    <submittedName>
        <fullName evidence="1">Uncharacterized protein</fullName>
    </submittedName>
</protein>
<gene>
    <name evidence="1" type="ORF">Hyperionvirus23_23</name>
</gene>